<feature type="transmembrane region" description="Helical" evidence="8">
    <location>
        <begin position="310"/>
        <end position="338"/>
    </location>
</feature>
<keyword evidence="6 8" id="KW-1133">Transmembrane helix</keyword>
<organism evidence="11 12">
    <name type="scientific">Alteromonas marina</name>
    <dbReference type="NCBI Taxonomy" id="203795"/>
    <lineage>
        <taxon>Bacteria</taxon>
        <taxon>Pseudomonadati</taxon>
        <taxon>Pseudomonadota</taxon>
        <taxon>Gammaproteobacteria</taxon>
        <taxon>Alteromonadales</taxon>
        <taxon>Alteromonadaceae</taxon>
        <taxon>Alteromonas/Salinimonas group</taxon>
        <taxon>Alteromonas</taxon>
    </lineage>
</organism>
<gene>
    <name evidence="11" type="ORF">RJ41_18305</name>
</gene>
<evidence type="ECO:0000313" key="11">
    <source>
        <dbReference type="EMBL" id="KHT44175.1"/>
    </source>
</evidence>
<reference evidence="11 12" key="1">
    <citation type="submission" date="2014-12" db="EMBL/GenBank/DDBJ databases">
        <title>Genome sequencing of Alteromonas marina AD001.</title>
        <authorList>
            <person name="Adrian T.G.S."/>
            <person name="Chan K.G."/>
        </authorList>
    </citation>
    <scope>NUCLEOTIDE SEQUENCE [LARGE SCALE GENOMIC DNA]</scope>
    <source>
        <strain evidence="11 12">AD001</strain>
    </source>
</reference>
<feature type="transmembrane region" description="Helical" evidence="8">
    <location>
        <begin position="376"/>
        <end position="395"/>
    </location>
</feature>
<evidence type="ECO:0000256" key="2">
    <source>
        <dbReference type="ARBA" id="ARBA00005236"/>
    </source>
</evidence>
<keyword evidence="3" id="KW-0813">Transport</keyword>
<sequence>MLALELAKRFRKTRSEQRFISFISMSSTIGIGLGCFVLIVLLSVMNGFEKELTSRILSVVPHGEIYSKSESGIENLDAQLYRFSQDSRIASVTAYTRLTGMLQSKGELKAISVTGIPVTQVADKYAERVANEDWERFSAQENGLIVGKGIMSSMGLAIGDTVQVLIPQTTQDLTFKAPRSITLTIAGMLSVGGELDNQLGLMHLATASDSIGITSKAQGIQFTLNDPFSAYDIMRDIGYSYPQAVYMSDWTRTQGHLYNDIQLVRAVVYIALILVISVACFNIVSSLVMAVRDKQAAIAILKTMGASDRLIRRTFVLQGAINGLIGIVVGVTLALLVAPNLSDIVRFIESALGVEILSGDIYFIDFLPSSLHWQDVVITVVVAMFLSIGATLYPAQKAAKVLPSSALH</sequence>
<feature type="domain" description="ABC3 transporter permease C-terminal" evidence="9">
    <location>
        <begin position="270"/>
        <end position="401"/>
    </location>
</feature>
<protein>
    <submittedName>
        <fullName evidence="11">Cell division protein FtsX</fullName>
    </submittedName>
</protein>
<keyword evidence="7 8" id="KW-0472">Membrane</keyword>
<dbReference type="InterPro" id="IPR051447">
    <property type="entry name" value="Lipoprotein-release_system"/>
</dbReference>
<dbReference type="AlphaFoldDB" id="A0A0B3XXP0"/>
<dbReference type="GO" id="GO:0042953">
    <property type="term" value="P:lipoprotein transport"/>
    <property type="evidence" value="ECO:0007669"/>
    <property type="project" value="InterPro"/>
</dbReference>
<dbReference type="Pfam" id="PF02687">
    <property type="entry name" value="FtsX"/>
    <property type="match status" value="1"/>
</dbReference>
<evidence type="ECO:0000256" key="6">
    <source>
        <dbReference type="ARBA" id="ARBA00022989"/>
    </source>
</evidence>
<evidence type="ECO:0000256" key="3">
    <source>
        <dbReference type="ARBA" id="ARBA00022448"/>
    </source>
</evidence>
<dbReference type="NCBIfam" id="TIGR02212">
    <property type="entry name" value="lolCE"/>
    <property type="match status" value="1"/>
</dbReference>
<dbReference type="GO" id="GO:0044874">
    <property type="term" value="P:lipoprotein localization to outer membrane"/>
    <property type="evidence" value="ECO:0007669"/>
    <property type="project" value="TreeGrafter"/>
</dbReference>
<dbReference type="Pfam" id="PF12704">
    <property type="entry name" value="MacB_PCD"/>
    <property type="match status" value="1"/>
</dbReference>
<dbReference type="GO" id="GO:0051301">
    <property type="term" value="P:cell division"/>
    <property type="evidence" value="ECO:0007669"/>
    <property type="project" value="UniProtKB-KW"/>
</dbReference>
<comment type="caution">
    <text evidence="11">The sequence shown here is derived from an EMBL/GenBank/DDBJ whole genome shotgun (WGS) entry which is preliminary data.</text>
</comment>
<dbReference type="InterPro" id="IPR025857">
    <property type="entry name" value="MacB_PCD"/>
</dbReference>
<dbReference type="RefSeq" id="WP_039223917.1">
    <property type="nucleotide sequence ID" value="NZ_JWLW01000067.1"/>
</dbReference>
<evidence type="ECO:0000256" key="4">
    <source>
        <dbReference type="ARBA" id="ARBA00022475"/>
    </source>
</evidence>
<accession>A0A0B3XXP0</accession>
<evidence type="ECO:0000256" key="5">
    <source>
        <dbReference type="ARBA" id="ARBA00022692"/>
    </source>
</evidence>
<keyword evidence="12" id="KW-1185">Reference proteome</keyword>
<dbReference type="EMBL" id="JWLW01000067">
    <property type="protein sequence ID" value="KHT44175.1"/>
    <property type="molecule type" value="Genomic_DNA"/>
</dbReference>
<evidence type="ECO:0000259" key="10">
    <source>
        <dbReference type="Pfam" id="PF12704"/>
    </source>
</evidence>
<keyword evidence="4" id="KW-1003">Cell membrane</keyword>
<keyword evidence="5 8" id="KW-0812">Transmembrane</keyword>
<dbReference type="InterPro" id="IPR011925">
    <property type="entry name" value="LolCE_TM"/>
</dbReference>
<name>A0A0B3XXP0_9ALTE</name>
<evidence type="ECO:0000259" key="9">
    <source>
        <dbReference type="Pfam" id="PF02687"/>
    </source>
</evidence>
<evidence type="ECO:0000256" key="1">
    <source>
        <dbReference type="ARBA" id="ARBA00004651"/>
    </source>
</evidence>
<evidence type="ECO:0000256" key="8">
    <source>
        <dbReference type="SAM" id="Phobius"/>
    </source>
</evidence>
<keyword evidence="11" id="KW-0132">Cell division</keyword>
<feature type="transmembrane region" description="Helical" evidence="8">
    <location>
        <begin position="266"/>
        <end position="289"/>
    </location>
</feature>
<dbReference type="PANTHER" id="PTHR30489:SF0">
    <property type="entry name" value="LIPOPROTEIN-RELEASING SYSTEM TRANSMEMBRANE PROTEIN LOLE"/>
    <property type="match status" value="1"/>
</dbReference>
<feature type="domain" description="MacB-like periplasmic core" evidence="10">
    <location>
        <begin position="27"/>
        <end position="229"/>
    </location>
</feature>
<dbReference type="OrthoDB" id="9808461at2"/>
<dbReference type="Proteomes" id="UP000031197">
    <property type="component" value="Unassembled WGS sequence"/>
</dbReference>
<comment type="subcellular location">
    <subcellularLocation>
        <location evidence="1">Cell membrane</location>
        <topology evidence="1">Multi-pass membrane protein</topology>
    </subcellularLocation>
</comment>
<evidence type="ECO:0000256" key="7">
    <source>
        <dbReference type="ARBA" id="ARBA00023136"/>
    </source>
</evidence>
<keyword evidence="11" id="KW-0131">Cell cycle</keyword>
<dbReference type="InterPro" id="IPR003838">
    <property type="entry name" value="ABC3_permease_C"/>
</dbReference>
<comment type="similarity">
    <text evidence="2">Belongs to the ABC-4 integral membrane protein family. LolC/E subfamily.</text>
</comment>
<dbReference type="GO" id="GO:0098797">
    <property type="term" value="C:plasma membrane protein complex"/>
    <property type="evidence" value="ECO:0007669"/>
    <property type="project" value="TreeGrafter"/>
</dbReference>
<evidence type="ECO:0000313" key="12">
    <source>
        <dbReference type="Proteomes" id="UP000031197"/>
    </source>
</evidence>
<proteinExistence type="inferred from homology"/>
<dbReference type="PANTHER" id="PTHR30489">
    <property type="entry name" value="LIPOPROTEIN-RELEASING SYSTEM TRANSMEMBRANE PROTEIN LOLE"/>
    <property type="match status" value="1"/>
</dbReference>
<feature type="transmembrane region" description="Helical" evidence="8">
    <location>
        <begin position="20"/>
        <end position="45"/>
    </location>
</feature>